<proteinExistence type="predicted"/>
<dbReference type="OrthoDB" id="7464126at2759"/>
<dbReference type="Gene3D" id="1.25.40.10">
    <property type="entry name" value="Tetratricopeptide repeat domain"/>
    <property type="match status" value="2"/>
</dbReference>
<dbReference type="EMBL" id="JANBPK010000826">
    <property type="protein sequence ID" value="KAJ2930641.1"/>
    <property type="molecule type" value="Genomic_DNA"/>
</dbReference>
<sequence length="896" mass="100080">MDHRISVLEGSDGARVQTIITNQIESQYLQFPPQFALSDLLQPIPDASHKRNRKVSPPDSTFFPGTRKVVIKAILSWASSNVLLQRNHIFYLYGYAGSGKSAIAQAVCEQVGRGSRLLASFFFRLDAGDRSRIGRLPNTLASQVATALPETAPLIQAAMNSDSELASTHSRLALGARLEALVYEPFKTVIERSSLAPNTLSHPYLIVIDGLDECEDKEGVQEFLNCTLRFFEQQTLIPLRVLITSRIEQHIHSSLNSATGGVRLKDLGDHCSRDDIETFMRDVFDKCIEKDRVIQAYIREHGPWPDQSDADRLVDHIGGSFAFASTLFTFIFHGPGPQGAQSTPMSRLPLTFDIDPKFDSLYSATLARSEHLPHFLEVISTLALINDPLPVSGIAELLGLSTYQVVQVLLDLQAIIHLPETDNSDIPVMFCHASLRDFLTSQDRSGRFHASPAFHLRLFFQCFIIGLKERRQRPLQLVRETVAMAYSMQYEESHWTKGKHAFKGHAAGARIFKLCRKVQKRSPSSESHASYLDKLGITLLKMVNDTEDAFQVEGIVSLHREALSLRPSSNDARLATLDNLGIALCKLFENSGSTPAVDEAISLFRETRRLRPSPHANLSVSLNNLGIALYMLFQQSGCIENIVEAIGIHREALSLRSFPNPDRSFSLNNLGNALHALCEHQWSPLYAKEAIALYHEALTLQDRPSTLTNLGNALRHQGEHSGHVPDYDEAINLLQRALTLLEECPSIACRWTLMNIGVAFFSRSRTSGSAEDLDEAISSLRKSLDLIPQHHIYRHKALRYLVLSLQALYERDQSLASLEGAITHNRELLTRHYTSGHRHRGEWLDKLISLLRIHADASGCRDHLDEAMRLDVELRSLMIMSSGRPELSAVSPVSQA</sequence>
<dbReference type="Pfam" id="PF13374">
    <property type="entry name" value="TPR_10"/>
    <property type="match status" value="1"/>
</dbReference>
<comment type="caution">
    <text evidence="3">The sequence shown here is derived from an EMBL/GenBank/DDBJ whole genome shotgun (WGS) entry which is preliminary data.</text>
</comment>
<evidence type="ECO:0000256" key="1">
    <source>
        <dbReference type="ARBA" id="ARBA00022737"/>
    </source>
</evidence>
<keyword evidence="1" id="KW-0677">Repeat</keyword>
<reference evidence="3" key="1">
    <citation type="submission" date="2022-06" db="EMBL/GenBank/DDBJ databases">
        <title>Genome Sequence of Candolleomyces eurysporus.</title>
        <authorList>
            <person name="Buettner E."/>
        </authorList>
    </citation>
    <scope>NUCLEOTIDE SEQUENCE</scope>
    <source>
        <strain evidence="3">VTCC 930004</strain>
    </source>
</reference>
<dbReference type="PANTHER" id="PTHR10039">
    <property type="entry name" value="AMELOGENIN"/>
    <property type="match status" value="1"/>
</dbReference>
<dbReference type="AlphaFoldDB" id="A0A9W8J7J1"/>
<keyword evidence="4" id="KW-1185">Reference proteome</keyword>
<accession>A0A9W8J7J1</accession>
<dbReference type="InterPro" id="IPR011990">
    <property type="entry name" value="TPR-like_helical_dom_sf"/>
</dbReference>
<dbReference type="SUPFAM" id="SSF52540">
    <property type="entry name" value="P-loop containing nucleoside triphosphate hydrolases"/>
    <property type="match status" value="1"/>
</dbReference>
<feature type="domain" description="Nephrocystin 3-like N-terminal" evidence="2">
    <location>
        <begin position="76"/>
        <end position="246"/>
    </location>
</feature>
<evidence type="ECO:0000313" key="3">
    <source>
        <dbReference type="EMBL" id="KAJ2930641.1"/>
    </source>
</evidence>
<dbReference type="Gene3D" id="3.40.50.300">
    <property type="entry name" value="P-loop containing nucleotide triphosphate hydrolases"/>
    <property type="match status" value="1"/>
</dbReference>
<dbReference type="InterPro" id="IPR027417">
    <property type="entry name" value="P-loop_NTPase"/>
</dbReference>
<evidence type="ECO:0000259" key="2">
    <source>
        <dbReference type="Pfam" id="PF24883"/>
    </source>
</evidence>
<dbReference type="Pfam" id="PF24883">
    <property type="entry name" value="NPHP3_N"/>
    <property type="match status" value="1"/>
</dbReference>
<evidence type="ECO:0000313" key="4">
    <source>
        <dbReference type="Proteomes" id="UP001140091"/>
    </source>
</evidence>
<dbReference type="InterPro" id="IPR056884">
    <property type="entry name" value="NPHP3-like_N"/>
</dbReference>
<name>A0A9W8J7J1_9AGAR</name>
<protein>
    <recommendedName>
        <fullName evidence="2">Nephrocystin 3-like N-terminal domain-containing protein</fullName>
    </recommendedName>
</protein>
<dbReference type="SMART" id="SM00028">
    <property type="entry name" value="TPR"/>
    <property type="match status" value="4"/>
</dbReference>
<dbReference type="SUPFAM" id="SSF48452">
    <property type="entry name" value="TPR-like"/>
    <property type="match status" value="1"/>
</dbReference>
<dbReference type="Proteomes" id="UP001140091">
    <property type="component" value="Unassembled WGS sequence"/>
</dbReference>
<dbReference type="InterPro" id="IPR019734">
    <property type="entry name" value="TPR_rpt"/>
</dbReference>
<gene>
    <name evidence="3" type="ORF">H1R20_g6453</name>
</gene>
<feature type="non-terminal residue" evidence="3">
    <location>
        <position position="896"/>
    </location>
</feature>
<organism evidence="3 4">
    <name type="scientific">Candolleomyces eurysporus</name>
    <dbReference type="NCBI Taxonomy" id="2828524"/>
    <lineage>
        <taxon>Eukaryota</taxon>
        <taxon>Fungi</taxon>
        <taxon>Dikarya</taxon>
        <taxon>Basidiomycota</taxon>
        <taxon>Agaricomycotina</taxon>
        <taxon>Agaricomycetes</taxon>
        <taxon>Agaricomycetidae</taxon>
        <taxon>Agaricales</taxon>
        <taxon>Agaricineae</taxon>
        <taxon>Psathyrellaceae</taxon>
        <taxon>Candolleomyces</taxon>
    </lineage>
</organism>